<keyword evidence="3" id="KW-1185">Reference proteome</keyword>
<feature type="transmembrane region" description="Helical" evidence="1">
    <location>
        <begin position="12"/>
        <end position="31"/>
    </location>
</feature>
<dbReference type="EMBL" id="AP018227">
    <property type="protein sequence ID" value="BAY80971.1"/>
    <property type="molecule type" value="Genomic_DNA"/>
</dbReference>
<keyword evidence="1" id="KW-1133">Transmembrane helix</keyword>
<proteinExistence type="predicted"/>
<feature type="transmembrane region" description="Helical" evidence="1">
    <location>
        <begin position="43"/>
        <end position="65"/>
    </location>
</feature>
<protein>
    <submittedName>
        <fullName evidence="2">Uncharacterized protein</fullName>
    </submittedName>
</protein>
<evidence type="ECO:0000313" key="2">
    <source>
        <dbReference type="EMBL" id="BAY80971.1"/>
    </source>
</evidence>
<dbReference type="OrthoDB" id="488121at2"/>
<keyword evidence="1" id="KW-0812">Transmembrane</keyword>
<keyword evidence="1" id="KW-0472">Membrane</keyword>
<evidence type="ECO:0000256" key="1">
    <source>
        <dbReference type="SAM" id="Phobius"/>
    </source>
</evidence>
<gene>
    <name evidence="2" type="ORF">NIES267_04360</name>
</gene>
<reference evidence="2 3" key="1">
    <citation type="submission" date="2017-06" db="EMBL/GenBank/DDBJ databases">
        <title>Genome sequencing of cyanobaciteial culture collection at National Institute for Environmental Studies (NIES).</title>
        <authorList>
            <person name="Hirose Y."/>
            <person name="Shimura Y."/>
            <person name="Fujisawa T."/>
            <person name="Nakamura Y."/>
            <person name="Kawachi M."/>
        </authorList>
    </citation>
    <scope>NUCLEOTIDE SEQUENCE [LARGE SCALE GENOMIC DNA]</scope>
    <source>
        <strain evidence="2 3">NIES-267</strain>
    </source>
</reference>
<dbReference type="AlphaFoldDB" id="A0A1Z4LIC6"/>
<sequence>MIKIFIDSIINIAFLATIIFTSSFLINHIQLSVHYHRADIPPLIILVIIIFGSLLFSFISGWLLLAKYYVTSISLPSFLSTWQTGNIGLVTYRNSLNIGITEEGLYLSFIFIMRLFHPPLLIPWEKISEAGINSFDEYEIYVDIPTFPNSPTIIRLPKKSLERAEYILKDKISKKH</sequence>
<name>A0A1Z4LIC6_9CYAN</name>
<accession>A0A1Z4LIC6</accession>
<organism evidence="2 3">
    <name type="scientific">Calothrix parasitica NIES-267</name>
    <dbReference type="NCBI Taxonomy" id="1973488"/>
    <lineage>
        <taxon>Bacteria</taxon>
        <taxon>Bacillati</taxon>
        <taxon>Cyanobacteriota</taxon>
        <taxon>Cyanophyceae</taxon>
        <taxon>Nostocales</taxon>
        <taxon>Calotrichaceae</taxon>
        <taxon>Calothrix</taxon>
    </lineage>
</organism>
<evidence type="ECO:0000313" key="3">
    <source>
        <dbReference type="Proteomes" id="UP000218418"/>
    </source>
</evidence>
<dbReference type="Proteomes" id="UP000218418">
    <property type="component" value="Chromosome"/>
</dbReference>